<dbReference type="EMBL" id="BONF01000011">
    <property type="protein sequence ID" value="GIF81163.1"/>
    <property type="molecule type" value="Genomic_DNA"/>
</dbReference>
<feature type="region of interest" description="Disordered" evidence="14">
    <location>
        <begin position="395"/>
        <end position="422"/>
    </location>
</feature>
<comment type="catalytic activity">
    <reaction evidence="12">
        <text>Preferential cleavage: (Ac)2-L-Lys-D-Ala-|-D-Ala. Also transpeptidation of peptidyl-alanyl moieties that are N-acyl substituents of D-alanine.</text>
        <dbReference type="EC" id="3.4.16.4"/>
    </reaction>
</comment>
<evidence type="ECO:0000256" key="14">
    <source>
        <dbReference type="SAM" id="MobiDB-lite"/>
    </source>
</evidence>
<keyword evidence="4" id="KW-0645">Protease</keyword>
<dbReference type="Proteomes" id="UP000601223">
    <property type="component" value="Unassembled WGS sequence"/>
</dbReference>
<dbReference type="InterPro" id="IPR001264">
    <property type="entry name" value="Glyco_trans_51"/>
</dbReference>
<comment type="caution">
    <text evidence="17">The sequence shown here is derived from an EMBL/GenBank/DDBJ whole genome shotgun (WGS) entry which is preliminary data.</text>
</comment>
<feature type="transmembrane region" description="Helical" evidence="15">
    <location>
        <begin position="12"/>
        <end position="34"/>
    </location>
</feature>
<keyword evidence="5" id="KW-0328">Glycosyltransferase</keyword>
<dbReference type="Pfam" id="PF00905">
    <property type="entry name" value="Transpeptidase"/>
    <property type="match status" value="1"/>
</dbReference>
<dbReference type="Pfam" id="PF00912">
    <property type="entry name" value="Transgly"/>
    <property type="match status" value="1"/>
</dbReference>
<sequence>MRKRDHNIFVNLVSLLTCGFLTGVVIAAFAFPAVALSGLAAKAGGEAFGQLPDELTVKRSPQISYLYASDGKTPLATMYDENRRDMPLSDIPEVVKQAVLAAEDQKFYEHNGVDVMGVARAFIANKQAGTVEQGASTLTMQFVRLSISYSADTAQEVVDATEDTTRRKVREMRYAMAIEQRMSKDQILEGYLNTAYFGNRAYGIFAAAKVYFDKEPKDLTAAEAAFLAALVKFPGKYDAVSGDGEKGAVERRDYVLQEMVETGALTQAEADKHKAEPLKVVGKVTPNGCVQTTNIRWGFFCDFFQRWWNQQEVFGATVFDRERALKSGGFRIITSLDVTTQAAMDKSITRALTNNPDLPGKKWKWKSDAVMLAGIEPGTGKVRGLATNRNFKLDSRTAPANGKHSNPALAKRGIRGSYPNTTNPLMSGGPDIGGYQAGSVMKIFTLVAALEKGYPLATPIPTKAPYVSKIRISGDPNCGGYWCPNNSGNKNWGTQNMWTGFGNSVNTFFVPLFEMVGGERVIDTAKRLGLTFYDNPKEKIDDAYFAAHAEGWGPFTLGASDHTPLQIANAFATLAADGLYCEPIPVEKILNNKGEKLDVGDKRCKQNIQVDVARAAIDAARCPIGDRSLYGRCSGTTARDSKDIIKKHIAGKTGTTDDSKSVTLTITTKQLAISGFQTDPDWAQVSTHKMSHRVVNPAVQYAMRDAMKGKPNLQFSKPSSMKLVTGSLISIPVVKCKPVAEARSILRARGFEVDVATKPIDSDCPKGTAAGTSPEGRTIRGGMVTIEVSNGSKVKPTTPPGPGGPGGPAVPPPPRRGMILP</sequence>
<dbReference type="InterPro" id="IPR023346">
    <property type="entry name" value="Lysozyme-like_dom_sf"/>
</dbReference>
<dbReference type="GO" id="GO:0008658">
    <property type="term" value="F:penicillin binding"/>
    <property type="evidence" value="ECO:0007669"/>
    <property type="project" value="InterPro"/>
</dbReference>
<dbReference type="GO" id="GO:0008360">
    <property type="term" value="P:regulation of cell shape"/>
    <property type="evidence" value="ECO:0007669"/>
    <property type="project" value="UniProtKB-KW"/>
</dbReference>
<keyword evidence="8" id="KW-0133">Cell shape</keyword>
<dbReference type="CDD" id="cd06577">
    <property type="entry name" value="PASTA_pknB"/>
    <property type="match status" value="1"/>
</dbReference>
<evidence type="ECO:0000256" key="5">
    <source>
        <dbReference type="ARBA" id="ARBA00022676"/>
    </source>
</evidence>
<dbReference type="InterPro" id="IPR036950">
    <property type="entry name" value="PBP_transglycosylase"/>
</dbReference>
<dbReference type="FunFam" id="1.10.3810.10:FF:000001">
    <property type="entry name" value="Penicillin-binding protein 1A"/>
    <property type="match status" value="1"/>
</dbReference>
<evidence type="ECO:0000256" key="15">
    <source>
        <dbReference type="SAM" id="Phobius"/>
    </source>
</evidence>
<dbReference type="GO" id="GO:0009002">
    <property type="term" value="F:serine-type D-Ala-D-Ala carboxypeptidase activity"/>
    <property type="evidence" value="ECO:0007669"/>
    <property type="project" value="UniProtKB-EC"/>
</dbReference>
<keyword evidence="9" id="KW-0573">Peptidoglycan synthesis</keyword>
<evidence type="ECO:0000259" key="16">
    <source>
        <dbReference type="PROSITE" id="PS51178"/>
    </source>
</evidence>
<keyword evidence="7" id="KW-0378">Hydrolase</keyword>
<evidence type="ECO:0000256" key="8">
    <source>
        <dbReference type="ARBA" id="ARBA00022960"/>
    </source>
</evidence>
<dbReference type="PROSITE" id="PS51178">
    <property type="entry name" value="PASTA"/>
    <property type="match status" value="1"/>
</dbReference>
<keyword evidence="11" id="KW-0961">Cell wall biogenesis/degradation</keyword>
<evidence type="ECO:0000256" key="6">
    <source>
        <dbReference type="ARBA" id="ARBA00022679"/>
    </source>
</evidence>
<dbReference type="SUPFAM" id="SSF53955">
    <property type="entry name" value="Lysozyme-like"/>
    <property type="match status" value="1"/>
</dbReference>
<evidence type="ECO:0000256" key="9">
    <source>
        <dbReference type="ARBA" id="ARBA00022984"/>
    </source>
</evidence>
<dbReference type="SUPFAM" id="SSF56601">
    <property type="entry name" value="beta-lactamase/transpeptidase-like"/>
    <property type="match status" value="1"/>
</dbReference>
<evidence type="ECO:0000256" key="7">
    <source>
        <dbReference type="ARBA" id="ARBA00022801"/>
    </source>
</evidence>
<organism evidence="17 18">
    <name type="scientific">Catellatospora bangladeshensis</name>
    <dbReference type="NCBI Taxonomy" id="310355"/>
    <lineage>
        <taxon>Bacteria</taxon>
        <taxon>Bacillati</taxon>
        <taxon>Actinomycetota</taxon>
        <taxon>Actinomycetes</taxon>
        <taxon>Micromonosporales</taxon>
        <taxon>Micromonosporaceae</taxon>
        <taxon>Catellatospora</taxon>
    </lineage>
</organism>
<keyword evidence="18" id="KW-1185">Reference proteome</keyword>
<accession>A0A8J3NIS6</accession>
<dbReference type="GO" id="GO:0071555">
    <property type="term" value="P:cell wall organization"/>
    <property type="evidence" value="ECO:0007669"/>
    <property type="project" value="UniProtKB-KW"/>
</dbReference>
<dbReference type="GO" id="GO:0030288">
    <property type="term" value="C:outer membrane-bounded periplasmic space"/>
    <property type="evidence" value="ECO:0007669"/>
    <property type="project" value="TreeGrafter"/>
</dbReference>
<dbReference type="AlphaFoldDB" id="A0A8J3NIS6"/>
<dbReference type="PANTHER" id="PTHR32282:SF33">
    <property type="entry name" value="PEPTIDOGLYCAN GLYCOSYLTRANSFERASE"/>
    <property type="match status" value="1"/>
</dbReference>
<dbReference type="GO" id="GO:0009252">
    <property type="term" value="P:peptidoglycan biosynthetic process"/>
    <property type="evidence" value="ECO:0007669"/>
    <property type="project" value="UniProtKB-KW"/>
</dbReference>
<evidence type="ECO:0000256" key="4">
    <source>
        <dbReference type="ARBA" id="ARBA00022670"/>
    </source>
</evidence>
<keyword evidence="10" id="KW-0511">Multifunctional enzyme</keyword>
<dbReference type="RefSeq" id="WP_203745381.1">
    <property type="nucleotide sequence ID" value="NZ_BONF01000011.1"/>
</dbReference>
<evidence type="ECO:0000313" key="17">
    <source>
        <dbReference type="EMBL" id="GIF81163.1"/>
    </source>
</evidence>
<dbReference type="GO" id="GO:0006508">
    <property type="term" value="P:proteolysis"/>
    <property type="evidence" value="ECO:0007669"/>
    <property type="project" value="UniProtKB-KW"/>
</dbReference>
<evidence type="ECO:0000256" key="10">
    <source>
        <dbReference type="ARBA" id="ARBA00023268"/>
    </source>
</evidence>
<reference evidence="17 18" key="1">
    <citation type="submission" date="2021-01" db="EMBL/GenBank/DDBJ databases">
        <title>Whole genome shotgun sequence of Catellatospora bangladeshensis NBRC 107357.</title>
        <authorList>
            <person name="Komaki H."/>
            <person name="Tamura T."/>
        </authorList>
    </citation>
    <scope>NUCLEOTIDE SEQUENCE [LARGE SCALE GENOMIC DNA]</scope>
    <source>
        <strain evidence="17 18">NBRC 107357</strain>
    </source>
</reference>
<comment type="similarity">
    <text evidence="2">In the N-terminal section; belongs to the glycosyltransferase 51 family.</text>
</comment>
<name>A0A8J3NIS6_9ACTN</name>
<dbReference type="Pfam" id="PF03793">
    <property type="entry name" value="PASTA"/>
    <property type="match status" value="1"/>
</dbReference>
<keyword evidence="15" id="KW-0812">Transmembrane</keyword>
<feature type="region of interest" description="Disordered" evidence="14">
    <location>
        <begin position="789"/>
        <end position="821"/>
    </location>
</feature>
<proteinExistence type="inferred from homology"/>
<feature type="domain" description="PASTA" evidence="16">
    <location>
        <begin position="725"/>
        <end position="790"/>
    </location>
</feature>
<dbReference type="InterPro" id="IPR005543">
    <property type="entry name" value="PASTA_dom"/>
</dbReference>
<comment type="catalytic activity">
    <reaction evidence="13">
        <text>[GlcNAc-(1-&gt;4)-Mur2Ac(oyl-L-Ala-gamma-D-Glu-L-Lys-D-Ala-D-Ala)](n)-di-trans,octa-cis-undecaprenyl diphosphate + beta-D-GlcNAc-(1-&gt;4)-Mur2Ac(oyl-L-Ala-gamma-D-Glu-L-Lys-D-Ala-D-Ala)-di-trans,octa-cis-undecaprenyl diphosphate = [GlcNAc-(1-&gt;4)-Mur2Ac(oyl-L-Ala-gamma-D-Glu-L-Lys-D-Ala-D-Ala)](n+1)-di-trans,octa-cis-undecaprenyl diphosphate + di-trans,octa-cis-undecaprenyl diphosphate + H(+)</text>
        <dbReference type="Rhea" id="RHEA:23708"/>
        <dbReference type="Rhea" id="RHEA-COMP:9602"/>
        <dbReference type="Rhea" id="RHEA-COMP:9603"/>
        <dbReference type="ChEBI" id="CHEBI:15378"/>
        <dbReference type="ChEBI" id="CHEBI:58405"/>
        <dbReference type="ChEBI" id="CHEBI:60033"/>
        <dbReference type="ChEBI" id="CHEBI:78435"/>
        <dbReference type="EC" id="2.4.99.28"/>
    </reaction>
</comment>
<dbReference type="Gene3D" id="1.10.3810.10">
    <property type="entry name" value="Biosynthetic peptidoglycan transglycosylase-like"/>
    <property type="match status" value="1"/>
</dbReference>
<dbReference type="InterPro" id="IPR012338">
    <property type="entry name" value="Beta-lactam/transpept-like"/>
</dbReference>
<evidence type="ECO:0000313" key="18">
    <source>
        <dbReference type="Proteomes" id="UP000601223"/>
    </source>
</evidence>
<protein>
    <submittedName>
        <fullName evidence="17">Carboxypeptidase</fullName>
    </submittedName>
</protein>
<keyword evidence="3 17" id="KW-0121">Carboxypeptidase</keyword>
<dbReference type="InterPro" id="IPR050396">
    <property type="entry name" value="Glycosyltr_51/Transpeptidase"/>
</dbReference>
<evidence type="ECO:0000256" key="3">
    <source>
        <dbReference type="ARBA" id="ARBA00022645"/>
    </source>
</evidence>
<dbReference type="GO" id="GO:0008955">
    <property type="term" value="F:peptidoglycan glycosyltransferase activity"/>
    <property type="evidence" value="ECO:0007669"/>
    <property type="project" value="UniProtKB-EC"/>
</dbReference>
<evidence type="ECO:0000256" key="1">
    <source>
        <dbReference type="ARBA" id="ARBA00007090"/>
    </source>
</evidence>
<dbReference type="PANTHER" id="PTHR32282">
    <property type="entry name" value="BINDING PROTEIN TRANSPEPTIDASE, PUTATIVE-RELATED"/>
    <property type="match status" value="1"/>
</dbReference>
<dbReference type="InterPro" id="IPR001460">
    <property type="entry name" value="PCN-bd_Tpept"/>
</dbReference>
<feature type="compositionally biased region" description="Pro residues" evidence="14">
    <location>
        <begin position="797"/>
        <end position="815"/>
    </location>
</feature>
<comment type="similarity">
    <text evidence="1">In the C-terminal section; belongs to the transpeptidase family.</text>
</comment>
<keyword evidence="6" id="KW-0808">Transferase</keyword>
<evidence type="ECO:0000256" key="13">
    <source>
        <dbReference type="ARBA" id="ARBA00049902"/>
    </source>
</evidence>
<gene>
    <name evidence="17" type="primary">pbp</name>
    <name evidence="17" type="ORF">Cba03nite_25120</name>
</gene>
<evidence type="ECO:0000256" key="2">
    <source>
        <dbReference type="ARBA" id="ARBA00007739"/>
    </source>
</evidence>
<keyword evidence="15" id="KW-1133">Transmembrane helix</keyword>
<evidence type="ECO:0000256" key="12">
    <source>
        <dbReference type="ARBA" id="ARBA00034000"/>
    </source>
</evidence>
<evidence type="ECO:0000256" key="11">
    <source>
        <dbReference type="ARBA" id="ARBA00023316"/>
    </source>
</evidence>
<dbReference type="Gene3D" id="3.30.10.20">
    <property type="match status" value="1"/>
</dbReference>
<dbReference type="Gene3D" id="3.40.710.10">
    <property type="entry name" value="DD-peptidase/beta-lactamase superfamily"/>
    <property type="match status" value="1"/>
</dbReference>
<keyword evidence="15" id="KW-0472">Membrane</keyword>